<dbReference type="SMART" id="SM00220">
    <property type="entry name" value="S_TKc"/>
    <property type="match status" value="1"/>
</dbReference>
<keyword evidence="2 3" id="KW-0067">ATP-binding</keyword>
<name>A0ABR2IPG2_9EUKA</name>
<dbReference type="Gene3D" id="1.10.510.10">
    <property type="entry name" value="Transferase(Phosphotransferase) domain 1"/>
    <property type="match status" value="1"/>
</dbReference>
<feature type="domain" description="Protein kinase" evidence="5">
    <location>
        <begin position="10"/>
        <end position="265"/>
    </location>
</feature>
<dbReference type="PANTHER" id="PTHR24347">
    <property type="entry name" value="SERINE/THREONINE-PROTEIN KINASE"/>
    <property type="match status" value="1"/>
</dbReference>
<dbReference type="InterPro" id="IPR011009">
    <property type="entry name" value="Kinase-like_dom_sf"/>
</dbReference>
<dbReference type="Proteomes" id="UP001470230">
    <property type="component" value="Unassembled WGS sequence"/>
</dbReference>
<dbReference type="GO" id="GO:0016301">
    <property type="term" value="F:kinase activity"/>
    <property type="evidence" value="ECO:0007669"/>
    <property type="project" value="UniProtKB-KW"/>
</dbReference>
<dbReference type="PROSITE" id="PS00108">
    <property type="entry name" value="PROTEIN_KINASE_ST"/>
    <property type="match status" value="1"/>
</dbReference>
<protein>
    <submittedName>
        <fullName evidence="6">Serine/threonine-protein kinase brsk2</fullName>
    </submittedName>
</protein>
<organism evidence="6 7">
    <name type="scientific">Tritrichomonas musculus</name>
    <dbReference type="NCBI Taxonomy" id="1915356"/>
    <lineage>
        <taxon>Eukaryota</taxon>
        <taxon>Metamonada</taxon>
        <taxon>Parabasalia</taxon>
        <taxon>Tritrichomonadida</taxon>
        <taxon>Tritrichomonadidae</taxon>
        <taxon>Tritrichomonas</taxon>
    </lineage>
</organism>
<keyword evidence="6" id="KW-0808">Transferase</keyword>
<dbReference type="InterPro" id="IPR017441">
    <property type="entry name" value="Protein_kinase_ATP_BS"/>
</dbReference>
<evidence type="ECO:0000256" key="4">
    <source>
        <dbReference type="RuleBase" id="RU000304"/>
    </source>
</evidence>
<keyword evidence="4" id="KW-0723">Serine/threonine-protein kinase</keyword>
<keyword evidence="6" id="KW-0418">Kinase</keyword>
<dbReference type="CDD" id="cd05117">
    <property type="entry name" value="STKc_CAMK"/>
    <property type="match status" value="1"/>
</dbReference>
<dbReference type="EMBL" id="JAPFFF010000015">
    <property type="protein sequence ID" value="KAK8866782.1"/>
    <property type="molecule type" value="Genomic_DNA"/>
</dbReference>
<proteinExistence type="inferred from homology"/>
<dbReference type="Pfam" id="PF00069">
    <property type="entry name" value="Pkinase"/>
    <property type="match status" value="1"/>
</dbReference>
<dbReference type="PROSITE" id="PS50011">
    <property type="entry name" value="PROTEIN_KINASE_DOM"/>
    <property type="match status" value="1"/>
</dbReference>
<evidence type="ECO:0000259" key="5">
    <source>
        <dbReference type="PROSITE" id="PS50011"/>
    </source>
</evidence>
<accession>A0ABR2IPG2</accession>
<dbReference type="Gene3D" id="3.30.200.20">
    <property type="entry name" value="Phosphorylase Kinase, domain 1"/>
    <property type="match status" value="1"/>
</dbReference>
<dbReference type="InterPro" id="IPR008271">
    <property type="entry name" value="Ser/Thr_kinase_AS"/>
</dbReference>
<evidence type="ECO:0000313" key="7">
    <source>
        <dbReference type="Proteomes" id="UP001470230"/>
    </source>
</evidence>
<dbReference type="SUPFAM" id="SSF56112">
    <property type="entry name" value="Protein kinase-like (PK-like)"/>
    <property type="match status" value="1"/>
</dbReference>
<evidence type="ECO:0000256" key="2">
    <source>
        <dbReference type="ARBA" id="ARBA00022840"/>
    </source>
</evidence>
<dbReference type="PROSITE" id="PS00107">
    <property type="entry name" value="PROTEIN_KINASE_ATP"/>
    <property type="match status" value="1"/>
</dbReference>
<feature type="binding site" evidence="3">
    <location>
        <position position="39"/>
    </location>
    <ligand>
        <name>ATP</name>
        <dbReference type="ChEBI" id="CHEBI:30616"/>
    </ligand>
</feature>
<keyword evidence="1 3" id="KW-0547">Nucleotide-binding</keyword>
<sequence length="309" mass="35007">MSFQDFLAPYEILKELGKGGFSIVYLAKERATGKLVAIKVIDKDVDNENALKTEFSIQREFESPYIVNILSYYEDESHFLLVIEYVNGGELFDAIVNEGAYSEFDAAKLVQQILIGLKVLHDNNVIHRDLKPENLLLSIDEKTGETTVKISDFGLAGIFSDEKISQYCGTEGYAAPEIMNNVPYDSSVDIWSLGVIVYILLCGFRPFESDDRYELYQQVTSGTVEFPSPEWDEISKEAIDFISQMLKIDPTKRITIEDALNHPWIAGHAPKIQLGDLRQHLKKFNLKRKLKRVANATKAAILFKKISLL</sequence>
<comment type="similarity">
    <text evidence="4">Belongs to the protein kinase superfamily.</text>
</comment>
<reference evidence="6 7" key="1">
    <citation type="submission" date="2024-04" db="EMBL/GenBank/DDBJ databases">
        <title>Tritrichomonas musculus Genome.</title>
        <authorList>
            <person name="Alves-Ferreira E."/>
            <person name="Grigg M."/>
            <person name="Lorenzi H."/>
            <person name="Galac M."/>
        </authorList>
    </citation>
    <scope>NUCLEOTIDE SEQUENCE [LARGE SCALE GENOMIC DNA]</scope>
    <source>
        <strain evidence="6 7">EAF2021</strain>
    </source>
</reference>
<dbReference type="InterPro" id="IPR000719">
    <property type="entry name" value="Prot_kinase_dom"/>
</dbReference>
<evidence type="ECO:0000313" key="6">
    <source>
        <dbReference type="EMBL" id="KAK8866782.1"/>
    </source>
</evidence>
<comment type="caution">
    <text evidence="6">The sequence shown here is derived from an EMBL/GenBank/DDBJ whole genome shotgun (WGS) entry which is preliminary data.</text>
</comment>
<keyword evidence="7" id="KW-1185">Reference proteome</keyword>
<evidence type="ECO:0000256" key="3">
    <source>
        <dbReference type="PROSITE-ProRule" id="PRU10141"/>
    </source>
</evidence>
<gene>
    <name evidence="6" type="ORF">M9Y10_009750</name>
</gene>
<evidence type="ECO:0000256" key="1">
    <source>
        <dbReference type="ARBA" id="ARBA00022741"/>
    </source>
</evidence>